<protein>
    <recommendedName>
        <fullName evidence="6">TIGR01777 family protein</fullName>
    </recommendedName>
</protein>
<dbReference type="PANTHER" id="PTHR11092">
    <property type="entry name" value="SUGAR NUCLEOTIDE EPIMERASE RELATED"/>
    <property type="match status" value="1"/>
</dbReference>
<dbReference type="Pfam" id="PF01370">
    <property type="entry name" value="Epimerase"/>
    <property type="match status" value="1"/>
</dbReference>
<dbReference type="NCBIfam" id="TIGR01777">
    <property type="entry name" value="yfcH"/>
    <property type="match status" value="1"/>
</dbReference>
<evidence type="ECO:0000256" key="1">
    <source>
        <dbReference type="ARBA" id="ARBA00009353"/>
    </source>
</evidence>
<feature type="domain" description="DUF1731" evidence="3">
    <location>
        <begin position="251"/>
        <end position="297"/>
    </location>
</feature>
<dbReference type="InterPro" id="IPR013549">
    <property type="entry name" value="DUF1731"/>
</dbReference>
<dbReference type="STRING" id="593133.SAMN04488006_2873"/>
<dbReference type="Gene3D" id="3.40.50.720">
    <property type="entry name" value="NAD(P)-binding Rossmann-like Domain"/>
    <property type="match status" value="1"/>
</dbReference>
<accession>A0A1I6SAV5</accession>
<dbReference type="Pfam" id="PF08338">
    <property type="entry name" value="DUF1731"/>
    <property type="match status" value="1"/>
</dbReference>
<evidence type="ECO:0000313" key="5">
    <source>
        <dbReference type="Proteomes" id="UP000199312"/>
    </source>
</evidence>
<dbReference type="InterPro" id="IPR001509">
    <property type="entry name" value="Epimerase_deHydtase"/>
</dbReference>
<dbReference type="RefSeq" id="WP_090228761.1">
    <property type="nucleotide sequence ID" value="NZ_FOZP01000008.1"/>
</dbReference>
<feature type="domain" description="NAD-dependent epimerase/dehydratase" evidence="2">
    <location>
        <begin position="4"/>
        <end position="222"/>
    </location>
</feature>
<dbReference type="InterPro" id="IPR036291">
    <property type="entry name" value="NAD(P)-bd_dom_sf"/>
</dbReference>
<evidence type="ECO:0000313" key="4">
    <source>
        <dbReference type="EMBL" id="SFS74057.1"/>
    </source>
</evidence>
<comment type="similarity">
    <text evidence="1">Belongs to the NAD(P)-dependent epimerase/dehydratase family. SDR39U1 subfamily.</text>
</comment>
<evidence type="ECO:0000259" key="3">
    <source>
        <dbReference type="Pfam" id="PF08338"/>
    </source>
</evidence>
<gene>
    <name evidence="4" type="ORF">SAMN04488006_2873</name>
</gene>
<dbReference type="AlphaFoldDB" id="A0A1I6SAV5"/>
<dbReference type="OrthoDB" id="9801773at2"/>
<dbReference type="Proteomes" id="UP000199312">
    <property type="component" value="Unassembled WGS sequence"/>
</dbReference>
<dbReference type="InterPro" id="IPR010099">
    <property type="entry name" value="SDR39U1"/>
</dbReference>
<evidence type="ECO:0000259" key="2">
    <source>
        <dbReference type="Pfam" id="PF01370"/>
    </source>
</evidence>
<organism evidence="4 5">
    <name type="scientific">Lutibacter maritimus</name>
    <dbReference type="NCBI Taxonomy" id="593133"/>
    <lineage>
        <taxon>Bacteria</taxon>
        <taxon>Pseudomonadati</taxon>
        <taxon>Bacteroidota</taxon>
        <taxon>Flavobacteriia</taxon>
        <taxon>Flavobacteriales</taxon>
        <taxon>Flavobacteriaceae</taxon>
        <taxon>Lutibacter</taxon>
    </lineage>
</organism>
<keyword evidence="5" id="KW-1185">Reference proteome</keyword>
<evidence type="ECO:0008006" key="6">
    <source>
        <dbReference type="Google" id="ProtNLM"/>
    </source>
</evidence>
<dbReference type="SUPFAM" id="SSF51735">
    <property type="entry name" value="NAD(P)-binding Rossmann-fold domains"/>
    <property type="match status" value="1"/>
</dbReference>
<proteinExistence type="inferred from homology"/>
<name>A0A1I6SAV5_9FLAO</name>
<dbReference type="EMBL" id="FOZP01000008">
    <property type="protein sequence ID" value="SFS74057.1"/>
    <property type="molecule type" value="Genomic_DNA"/>
</dbReference>
<dbReference type="PANTHER" id="PTHR11092:SF0">
    <property type="entry name" value="EPIMERASE FAMILY PROTEIN SDR39U1"/>
    <property type="match status" value="1"/>
</dbReference>
<sequence length="300" mass="33118">MASILVTGGTGLIGKHLCDILLKKGHKVFILSRNSSNKPNIFKWDIENNYIDENAIKNTDYIIHLAGAGIADKRWTPKRKKLLINSRVSSANLLYTKVKVLNPNLKGFIAASGIGFYGAITTNKIFTENDSAGNDFLSTICTHWENASLQFNALNIRTVILRTGVVLTKKGGALEKIVKPIKFGFGAALGTGKQYMPWIHIDDLCEMYVQAIENPELTGIYNAVAPEYCTNKILTKEIAEVLNKPLFLPNIPALILKIILGKLSNILLEGSRVASNKIVKTGFEFKFSTLKNALKNLLKN</sequence>
<reference evidence="5" key="1">
    <citation type="submission" date="2016-10" db="EMBL/GenBank/DDBJ databases">
        <authorList>
            <person name="Varghese N."/>
            <person name="Submissions S."/>
        </authorList>
    </citation>
    <scope>NUCLEOTIDE SEQUENCE [LARGE SCALE GENOMIC DNA]</scope>
    <source>
        <strain evidence="5">DSM 24450</strain>
    </source>
</reference>